<gene>
    <name evidence="1" type="ORF">HMPREF1058_02385</name>
</gene>
<dbReference type="PATRIC" id="fig|997891.3.peg.2511"/>
<dbReference type="Pfam" id="PF07610">
    <property type="entry name" value="DUF1573"/>
    <property type="match status" value="1"/>
</dbReference>
<comment type="caution">
    <text evidence="1">The sequence shown here is derived from an EMBL/GenBank/DDBJ whole genome shotgun (WGS) entry which is preliminary data.</text>
</comment>
<dbReference type="EMBL" id="AGXZ01000019">
    <property type="protein sequence ID" value="EIY77701.1"/>
    <property type="molecule type" value="Genomic_DNA"/>
</dbReference>
<accession>I9U647</accession>
<name>I9U647_PHOVU</name>
<dbReference type="HOGENOM" id="CLU_122784_1_2_10"/>
<dbReference type="Gene3D" id="2.60.40.10">
    <property type="entry name" value="Immunoglobulins"/>
    <property type="match status" value="1"/>
</dbReference>
<protein>
    <recommendedName>
        <fullName evidence="3">DUF1573 domain-containing protein</fullName>
    </recommendedName>
</protein>
<sequence>MTKVSLAVESVDFGSFPQSEKQERKFTLTNTGQHVLVIYDVVTSCGCTKVNYSKEGIRPGGKVELTVIYEAEKAEHFSKTVTIYCNADNSPLRLKITGNAE</sequence>
<evidence type="ECO:0000313" key="2">
    <source>
        <dbReference type="Proteomes" id="UP000004219"/>
    </source>
</evidence>
<dbReference type="AlphaFoldDB" id="I9U647"/>
<proteinExistence type="predicted"/>
<dbReference type="InterPro" id="IPR013783">
    <property type="entry name" value="Ig-like_fold"/>
</dbReference>
<dbReference type="InterPro" id="IPR011467">
    <property type="entry name" value="DUF1573"/>
</dbReference>
<dbReference type="PANTHER" id="PTHR37833:SF1">
    <property type="entry name" value="SIGNAL PEPTIDE PROTEIN"/>
    <property type="match status" value="1"/>
</dbReference>
<evidence type="ECO:0008006" key="3">
    <source>
        <dbReference type="Google" id="ProtNLM"/>
    </source>
</evidence>
<dbReference type="PANTHER" id="PTHR37833">
    <property type="entry name" value="LIPOPROTEIN-RELATED"/>
    <property type="match status" value="1"/>
</dbReference>
<reference evidence="1 2" key="1">
    <citation type="submission" date="2012-02" db="EMBL/GenBank/DDBJ databases">
        <title>The Genome Sequence of Bacteroides vulgatus CL09T03C04.</title>
        <authorList>
            <consortium name="The Broad Institute Genome Sequencing Platform"/>
            <person name="Earl A."/>
            <person name="Ward D."/>
            <person name="Feldgarden M."/>
            <person name="Gevers D."/>
            <person name="Zitomersky N.L."/>
            <person name="Coyne M.J."/>
            <person name="Comstock L.E."/>
            <person name="Young S.K."/>
            <person name="Zeng Q."/>
            <person name="Gargeya S."/>
            <person name="Fitzgerald M."/>
            <person name="Haas B."/>
            <person name="Abouelleil A."/>
            <person name="Alvarado L."/>
            <person name="Arachchi H.M."/>
            <person name="Berlin A."/>
            <person name="Chapman S.B."/>
            <person name="Gearin G."/>
            <person name="Goldberg J."/>
            <person name="Griggs A."/>
            <person name="Gujja S."/>
            <person name="Hansen M."/>
            <person name="Heiman D."/>
            <person name="Howarth C."/>
            <person name="Larimer J."/>
            <person name="Lui A."/>
            <person name="MacDonald P.J.P."/>
            <person name="McCowen C."/>
            <person name="Montmayeur A."/>
            <person name="Murphy C."/>
            <person name="Neiman D."/>
            <person name="Pearson M."/>
            <person name="Priest M."/>
            <person name="Roberts A."/>
            <person name="Saif S."/>
            <person name="Shea T."/>
            <person name="Sisk P."/>
            <person name="Stolte C."/>
            <person name="Sykes S."/>
            <person name="Wortman J."/>
            <person name="Nusbaum C."/>
            <person name="Birren B."/>
        </authorList>
    </citation>
    <scope>NUCLEOTIDE SEQUENCE [LARGE SCALE GENOMIC DNA]</scope>
    <source>
        <strain evidence="1 2">CL09T03C04</strain>
    </source>
</reference>
<organism evidence="1 2">
    <name type="scientific">Phocaeicola vulgatus CL09T03C04</name>
    <dbReference type="NCBI Taxonomy" id="997891"/>
    <lineage>
        <taxon>Bacteria</taxon>
        <taxon>Pseudomonadati</taxon>
        <taxon>Bacteroidota</taxon>
        <taxon>Bacteroidia</taxon>
        <taxon>Bacteroidales</taxon>
        <taxon>Bacteroidaceae</taxon>
        <taxon>Phocaeicola</taxon>
    </lineage>
</organism>
<keyword evidence="2" id="KW-1185">Reference proteome</keyword>
<evidence type="ECO:0000313" key="1">
    <source>
        <dbReference type="EMBL" id="EIY77701.1"/>
    </source>
</evidence>
<dbReference type="Proteomes" id="UP000004219">
    <property type="component" value="Unassembled WGS sequence"/>
</dbReference>